<proteinExistence type="predicted"/>
<sequence length="197" mass="21345">MPIQNALRSLLSCGLAAALALAPWQAHAVDNTALINIVALASQRLAQAEPIAKYKWQKKLPATDAARETQLIADMRRAAPMYGVDADQAEAFFRDQIEASKLLQNARFAQWRLQSPAPVGADALVSARNEINRVSQAMLAGLARIEAISGAPDCTSQLRETVQNWRTRMVTLDSEQAAALDRALQHVCKRGGMSALG</sequence>
<dbReference type="STRING" id="1770053.SAMN05216551_11539"/>
<gene>
    <name evidence="7" type="ORF">SAMN05216551_11539</name>
</gene>
<dbReference type="InterPro" id="IPR051331">
    <property type="entry name" value="Chorismate_mutase-related"/>
</dbReference>
<evidence type="ECO:0000256" key="2">
    <source>
        <dbReference type="ARBA" id="ARBA00012404"/>
    </source>
</evidence>
<protein>
    <recommendedName>
        <fullName evidence="2">chorismate mutase</fullName>
        <ecNumber evidence="2">5.4.99.5</ecNumber>
    </recommendedName>
</protein>
<feature type="chain" id="PRO_5017299714" description="chorismate mutase" evidence="5">
    <location>
        <begin position="29"/>
        <end position="197"/>
    </location>
</feature>
<keyword evidence="4" id="KW-0413">Isomerase</keyword>
<evidence type="ECO:0000256" key="4">
    <source>
        <dbReference type="ARBA" id="ARBA00023235"/>
    </source>
</evidence>
<dbReference type="PANTHER" id="PTHR38041">
    <property type="entry name" value="CHORISMATE MUTASE"/>
    <property type="match status" value="1"/>
</dbReference>
<dbReference type="InterPro" id="IPR002701">
    <property type="entry name" value="CM_II_prokaryot"/>
</dbReference>
<dbReference type="Gene3D" id="1.20.59.10">
    <property type="entry name" value="Chorismate mutase"/>
    <property type="match status" value="1"/>
</dbReference>
<feature type="signal peptide" evidence="5">
    <location>
        <begin position="1"/>
        <end position="28"/>
    </location>
</feature>
<dbReference type="GO" id="GO:0046417">
    <property type="term" value="P:chorismate metabolic process"/>
    <property type="evidence" value="ECO:0007669"/>
    <property type="project" value="InterPro"/>
</dbReference>
<evidence type="ECO:0000313" key="8">
    <source>
        <dbReference type="Proteomes" id="UP000243719"/>
    </source>
</evidence>
<dbReference type="EMBL" id="FNLO01000015">
    <property type="protein sequence ID" value="SDV51118.1"/>
    <property type="molecule type" value="Genomic_DNA"/>
</dbReference>
<evidence type="ECO:0000256" key="3">
    <source>
        <dbReference type="ARBA" id="ARBA00022729"/>
    </source>
</evidence>
<dbReference type="Proteomes" id="UP000243719">
    <property type="component" value="Unassembled WGS sequence"/>
</dbReference>
<dbReference type="AlphaFoldDB" id="A0A1H2PV43"/>
<keyword evidence="8" id="KW-1185">Reference proteome</keyword>
<dbReference type="Pfam" id="PF01817">
    <property type="entry name" value="CM_2"/>
    <property type="match status" value="1"/>
</dbReference>
<dbReference type="InterPro" id="IPR008240">
    <property type="entry name" value="Chorismate_mutase_periplasmic"/>
</dbReference>
<dbReference type="EC" id="5.4.99.5" evidence="2"/>
<dbReference type="SMART" id="SM00830">
    <property type="entry name" value="CM_2"/>
    <property type="match status" value="1"/>
</dbReference>
<dbReference type="NCBIfam" id="NF006741">
    <property type="entry name" value="PRK09269.1"/>
    <property type="match status" value="1"/>
</dbReference>
<evidence type="ECO:0000259" key="6">
    <source>
        <dbReference type="PROSITE" id="PS51168"/>
    </source>
</evidence>
<dbReference type="GO" id="GO:0004106">
    <property type="term" value="F:chorismate mutase activity"/>
    <property type="evidence" value="ECO:0007669"/>
    <property type="project" value="UniProtKB-EC"/>
</dbReference>
<dbReference type="RefSeq" id="WP_091912551.1">
    <property type="nucleotide sequence ID" value="NZ_FNLO01000015.1"/>
</dbReference>
<reference evidence="8" key="1">
    <citation type="submission" date="2016-09" db="EMBL/GenBank/DDBJ databases">
        <authorList>
            <person name="Varghese N."/>
            <person name="Submissions S."/>
        </authorList>
    </citation>
    <scope>NUCLEOTIDE SEQUENCE [LARGE SCALE GENOMIC DNA]</scope>
    <source>
        <strain evidence="8">JS23</strain>
    </source>
</reference>
<dbReference type="PANTHER" id="PTHR38041:SF2">
    <property type="entry name" value="SECRETED CHORISMATE MUTASE"/>
    <property type="match status" value="1"/>
</dbReference>
<keyword evidence="3 5" id="KW-0732">Signal</keyword>
<dbReference type="InterPro" id="IPR036979">
    <property type="entry name" value="CM_dom_sf"/>
</dbReference>
<dbReference type="SUPFAM" id="SSF48600">
    <property type="entry name" value="Chorismate mutase II"/>
    <property type="match status" value="1"/>
</dbReference>
<dbReference type="InterPro" id="IPR036263">
    <property type="entry name" value="Chorismate_II_sf"/>
</dbReference>
<evidence type="ECO:0000256" key="5">
    <source>
        <dbReference type="SAM" id="SignalP"/>
    </source>
</evidence>
<evidence type="ECO:0000313" key="7">
    <source>
        <dbReference type="EMBL" id="SDV51118.1"/>
    </source>
</evidence>
<name>A0A1H2PV43_9BURK</name>
<dbReference type="UniPathway" id="UPA00120">
    <property type="reaction ID" value="UER00203"/>
</dbReference>
<feature type="domain" description="Chorismate mutase" evidence="6">
    <location>
        <begin position="13"/>
        <end position="108"/>
    </location>
</feature>
<dbReference type="PROSITE" id="PS51168">
    <property type="entry name" value="CHORISMATE_MUT_2"/>
    <property type="match status" value="1"/>
</dbReference>
<organism evidence="7 8">
    <name type="scientific">Chitinasiproducens palmae</name>
    <dbReference type="NCBI Taxonomy" id="1770053"/>
    <lineage>
        <taxon>Bacteria</taxon>
        <taxon>Pseudomonadati</taxon>
        <taxon>Pseudomonadota</taxon>
        <taxon>Betaproteobacteria</taxon>
        <taxon>Burkholderiales</taxon>
        <taxon>Burkholderiaceae</taxon>
        <taxon>Chitinasiproducens</taxon>
    </lineage>
</organism>
<comment type="pathway">
    <text evidence="1">Metabolic intermediate biosynthesis; prephenate biosynthesis; prephenate from chorismate: step 1/1.</text>
</comment>
<accession>A0A1H2PV43</accession>
<dbReference type="NCBIfam" id="TIGR01806">
    <property type="entry name" value="CM_mono2"/>
    <property type="match status" value="1"/>
</dbReference>
<evidence type="ECO:0000256" key="1">
    <source>
        <dbReference type="ARBA" id="ARBA00004817"/>
    </source>
</evidence>
<dbReference type="GO" id="GO:0009697">
    <property type="term" value="P:salicylic acid biosynthetic process"/>
    <property type="evidence" value="ECO:0007669"/>
    <property type="project" value="TreeGrafter"/>
</dbReference>
<dbReference type="OrthoDB" id="6053806at2"/>